<dbReference type="PANTHER" id="PTHR21016">
    <property type="entry name" value="BETA-AMYLOID BINDING PROTEIN-RELATED"/>
    <property type="match status" value="1"/>
</dbReference>
<evidence type="ECO:0000313" key="7">
    <source>
        <dbReference type="EMBL" id="BAZ88468.1"/>
    </source>
</evidence>
<keyword evidence="3 5" id="KW-1133">Transmembrane helix</keyword>
<evidence type="ECO:0000256" key="4">
    <source>
        <dbReference type="ARBA" id="ARBA00023136"/>
    </source>
</evidence>
<feature type="domain" description="TM2" evidence="6">
    <location>
        <begin position="12"/>
        <end position="58"/>
    </location>
</feature>
<dbReference type="EMBL" id="AP018316">
    <property type="protein sequence ID" value="BAZ88468.1"/>
    <property type="molecule type" value="Genomic_DNA"/>
</dbReference>
<name>A0A1Z4VAL4_9CYAN</name>
<comment type="subcellular location">
    <subcellularLocation>
        <location evidence="1">Membrane</location>
        <topology evidence="1">Multi-pass membrane protein</topology>
    </subcellularLocation>
</comment>
<organism evidence="7 8">
    <name type="scientific">Dolichospermum compactum NIES-806</name>
    <dbReference type="NCBI Taxonomy" id="1973481"/>
    <lineage>
        <taxon>Bacteria</taxon>
        <taxon>Bacillati</taxon>
        <taxon>Cyanobacteriota</taxon>
        <taxon>Cyanophyceae</taxon>
        <taxon>Nostocales</taxon>
        <taxon>Aphanizomenonaceae</taxon>
        <taxon>Dolichospermum</taxon>
        <taxon>Dolichospermum compactum</taxon>
    </lineage>
</organism>
<dbReference type="AlphaFoldDB" id="A0A1Z4VAL4"/>
<evidence type="ECO:0000256" key="5">
    <source>
        <dbReference type="SAM" id="Phobius"/>
    </source>
</evidence>
<dbReference type="PANTHER" id="PTHR21016:SF25">
    <property type="entry name" value="TM2 DOMAIN-CONTAINING PROTEIN DDB_G0277895-RELATED"/>
    <property type="match status" value="1"/>
</dbReference>
<evidence type="ECO:0000256" key="1">
    <source>
        <dbReference type="ARBA" id="ARBA00004141"/>
    </source>
</evidence>
<gene>
    <name evidence="7" type="ORF">NIES806_47060</name>
</gene>
<feature type="transmembrane region" description="Helical" evidence="5">
    <location>
        <begin position="41"/>
        <end position="61"/>
    </location>
</feature>
<keyword evidence="2 5" id="KW-0812">Transmembrane</keyword>
<keyword evidence="8" id="KW-1185">Reference proteome</keyword>
<proteinExistence type="predicted"/>
<evidence type="ECO:0000259" key="6">
    <source>
        <dbReference type="Pfam" id="PF05154"/>
    </source>
</evidence>
<dbReference type="GO" id="GO:0016020">
    <property type="term" value="C:membrane"/>
    <property type="evidence" value="ECO:0007669"/>
    <property type="project" value="UniProtKB-SubCell"/>
</dbReference>
<sequence>MTIKNTEHKDRLLVSYLLCGAGFLGIGGLHRLYNGKTATGLLWFFTCGFFYLGQIYDLLIIPNMVDEYEQKLLLKAGLSPLGVSMNERIFISQVHKPAEKPMIVKLIEAAEAKGGSLTVTQGVKATGMSFGEVEATLQEMLKSNHIRIGNDPISGVVTYYFDEL</sequence>
<dbReference type="InterPro" id="IPR050932">
    <property type="entry name" value="TM2D1-3-like"/>
</dbReference>
<protein>
    <submittedName>
        <fullName evidence="7">TM2 domain-containing protein</fullName>
    </submittedName>
</protein>
<feature type="transmembrane region" description="Helical" evidence="5">
    <location>
        <begin position="12"/>
        <end position="29"/>
    </location>
</feature>
<evidence type="ECO:0000256" key="2">
    <source>
        <dbReference type="ARBA" id="ARBA00022692"/>
    </source>
</evidence>
<dbReference type="InterPro" id="IPR007829">
    <property type="entry name" value="TM2"/>
</dbReference>
<accession>A0A1Z4VAL4</accession>
<dbReference type="OrthoDB" id="2004788at2"/>
<dbReference type="Pfam" id="PF05154">
    <property type="entry name" value="TM2"/>
    <property type="match status" value="1"/>
</dbReference>
<dbReference type="KEGG" id="dcm:NIES806_47060"/>
<reference evidence="7 8" key="1">
    <citation type="submission" date="2017-06" db="EMBL/GenBank/DDBJ databases">
        <title>Genome sequencing of cyanobaciteial culture collection at National Institute for Environmental Studies (NIES).</title>
        <authorList>
            <person name="Hirose Y."/>
            <person name="Shimura Y."/>
            <person name="Fujisawa T."/>
            <person name="Nakamura Y."/>
            <person name="Kawachi M."/>
        </authorList>
    </citation>
    <scope>NUCLEOTIDE SEQUENCE [LARGE SCALE GENOMIC DNA]</scope>
    <source>
        <strain evidence="7 8">NIES-806</strain>
    </source>
</reference>
<evidence type="ECO:0000256" key="3">
    <source>
        <dbReference type="ARBA" id="ARBA00022989"/>
    </source>
</evidence>
<dbReference type="RefSeq" id="WP_096671054.1">
    <property type="nucleotide sequence ID" value="NZ_AP018316.1"/>
</dbReference>
<evidence type="ECO:0000313" key="8">
    <source>
        <dbReference type="Proteomes" id="UP000218702"/>
    </source>
</evidence>
<keyword evidence="4 5" id="KW-0472">Membrane</keyword>
<dbReference type="Proteomes" id="UP000218702">
    <property type="component" value="Chromosome"/>
</dbReference>